<dbReference type="PIRSF" id="PIRSF006092">
    <property type="entry name" value="GreA_GreB"/>
    <property type="match status" value="1"/>
</dbReference>
<evidence type="ECO:0000256" key="4">
    <source>
        <dbReference type="ARBA" id="ARBA00023125"/>
    </source>
</evidence>
<dbReference type="GO" id="GO:0032784">
    <property type="term" value="P:regulation of DNA-templated transcription elongation"/>
    <property type="evidence" value="ECO:0007669"/>
    <property type="project" value="UniProtKB-UniRule"/>
</dbReference>
<evidence type="ECO:0000313" key="12">
    <source>
        <dbReference type="EMBL" id="OGM00371.1"/>
    </source>
</evidence>
<dbReference type="Proteomes" id="UP000176988">
    <property type="component" value="Unassembled WGS sequence"/>
</dbReference>
<evidence type="ECO:0000256" key="7">
    <source>
        <dbReference type="ARBA" id="ARBA00030776"/>
    </source>
</evidence>
<reference evidence="12 13" key="1">
    <citation type="journal article" date="2016" name="Nat. Commun.">
        <title>Thousands of microbial genomes shed light on interconnected biogeochemical processes in an aquifer system.</title>
        <authorList>
            <person name="Anantharaman K."/>
            <person name="Brown C.T."/>
            <person name="Hug L.A."/>
            <person name="Sharon I."/>
            <person name="Castelle C.J."/>
            <person name="Probst A.J."/>
            <person name="Thomas B.C."/>
            <person name="Singh A."/>
            <person name="Wilkins M.J."/>
            <person name="Karaoz U."/>
            <person name="Brodie E.L."/>
            <person name="Williams K.H."/>
            <person name="Hubbard S.S."/>
            <person name="Banfield J.F."/>
        </authorList>
    </citation>
    <scope>NUCLEOTIDE SEQUENCE [LARGE SCALE GENOMIC DNA]</scope>
</reference>
<dbReference type="InterPro" id="IPR036953">
    <property type="entry name" value="GreA/GreB_C_sf"/>
</dbReference>
<dbReference type="InterPro" id="IPR001437">
    <property type="entry name" value="Tscrpt_elong_fac_GreA/B_C"/>
</dbReference>
<dbReference type="NCBIfam" id="TIGR01462">
    <property type="entry name" value="greA"/>
    <property type="match status" value="1"/>
</dbReference>
<evidence type="ECO:0000256" key="9">
    <source>
        <dbReference type="RuleBase" id="RU000556"/>
    </source>
</evidence>
<dbReference type="AlphaFoldDB" id="A0A1F7WC21"/>
<evidence type="ECO:0000256" key="5">
    <source>
        <dbReference type="ARBA" id="ARBA00023163"/>
    </source>
</evidence>
<keyword evidence="5 8" id="KW-0804">Transcription</keyword>
<dbReference type="InterPro" id="IPR006359">
    <property type="entry name" value="Tscrpt_elong_fac_GreA"/>
</dbReference>
<dbReference type="Gene3D" id="1.10.287.180">
    <property type="entry name" value="Transcription elongation factor, GreA/GreB, N-terminal domain"/>
    <property type="match status" value="1"/>
</dbReference>
<dbReference type="FunFam" id="1.10.287.180:FF:000001">
    <property type="entry name" value="Transcription elongation factor GreA"/>
    <property type="match status" value="1"/>
</dbReference>
<dbReference type="Pfam" id="PF03449">
    <property type="entry name" value="GreA_GreB_N"/>
    <property type="match status" value="1"/>
</dbReference>
<gene>
    <name evidence="8" type="primary">greA</name>
    <name evidence="12" type="ORF">A2480_03920</name>
</gene>
<protein>
    <recommendedName>
        <fullName evidence="2 8">Transcription elongation factor GreA</fullName>
    </recommendedName>
    <alternativeName>
        <fullName evidence="7 8">Transcript cleavage factor GreA</fullName>
    </alternativeName>
</protein>
<feature type="domain" description="Transcription elongation factor GreA/GreB C-terminal" evidence="10">
    <location>
        <begin position="83"/>
        <end position="153"/>
    </location>
</feature>
<dbReference type="STRING" id="1802424.A2480_03920"/>
<proteinExistence type="inferred from homology"/>
<comment type="function">
    <text evidence="6 8 9">Necessary for efficient RNA polymerase transcription elongation past template-encoded arresting sites. The arresting sites in DNA have the property of trapping a certain fraction of elongating RNA polymerases that pass through, resulting in locked ternary complexes. Cleavage of the nascent transcript by cleavage factors such as GreA or GreB allows the resumption of elongation from the new 3'terminus. GreA releases sequences of 2 to 3 nucleotides.</text>
</comment>
<dbReference type="InterPro" id="IPR036805">
    <property type="entry name" value="Tscrpt_elong_fac_GreA/B_N_sf"/>
</dbReference>
<evidence type="ECO:0000313" key="13">
    <source>
        <dbReference type="Proteomes" id="UP000176988"/>
    </source>
</evidence>
<dbReference type="InterPro" id="IPR023459">
    <property type="entry name" value="Tscrpt_elong_fac_GreA/B_fam"/>
</dbReference>
<dbReference type="SUPFAM" id="SSF54534">
    <property type="entry name" value="FKBP-like"/>
    <property type="match status" value="1"/>
</dbReference>
<comment type="caution">
    <text evidence="12">The sequence shown here is derived from an EMBL/GenBank/DDBJ whole genome shotgun (WGS) entry which is preliminary data.</text>
</comment>
<dbReference type="SUPFAM" id="SSF46557">
    <property type="entry name" value="GreA transcript cleavage protein, N-terminal domain"/>
    <property type="match status" value="1"/>
</dbReference>
<keyword evidence="4 8" id="KW-0238">DNA-binding</keyword>
<comment type="similarity">
    <text evidence="1 8 9">Belongs to the GreA/GreB family.</text>
</comment>
<dbReference type="GO" id="GO:0006354">
    <property type="term" value="P:DNA-templated transcription elongation"/>
    <property type="evidence" value="ECO:0007669"/>
    <property type="project" value="TreeGrafter"/>
</dbReference>
<accession>A0A1F7WC21</accession>
<dbReference type="PROSITE" id="PS00830">
    <property type="entry name" value="GREAB_2"/>
    <property type="match status" value="1"/>
</dbReference>
<evidence type="ECO:0000259" key="10">
    <source>
        <dbReference type="Pfam" id="PF01272"/>
    </source>
</evidence>
<organism evidence="12 13">
    <name type="scientific">Candidatus Uhrbacteria bacterium RIFOXYC2_FULL_47_19</name>
    <dbReference type="NCBI Taxonomy" id="1802424"/>
    <lineage>
        <taxon>Bacteria</taxon>
        <taxon>Candidatus Uhriibacteriota</taxon>
    </lineage>
</organism>
<dbReference type="EMBL" id="MGFG01000032">
    <property type="protein sequence ID" value="OGM00371.1"/>
    <property type="molecule type" value="Genomic_DNA"/>
</dbReference>
<feature type="domain" description="Transcription elongation factor GreA/GreB N-terminal" evidence="11">
    <location>
        <begin position="7"/>
        <end position="76"/>
    </location>
</feature>
<dbReference type="InterPro" id="IPR022691">
    <property type="entry name" value="Tscrpt_elong_fac_GreA/B_N"/>
</dbReference>
<dbReference type="InterPro" id="IPR028624">
    <property type="entry name" value="Tscrpt_elong_fac_GreA/B"/>
</dbReference>
<name>A0A1F7WC21_9BACT</name>
<keyword evidence="3 8" id="KW-0805">Transcription regulation</keyword>
<evidence type="ECO:0000256" key="3">
    <source>
        <dbReference type="ARBA" id="ARBA00023015"/>
    </source>
</evidence>
<sequence>MQNQTVFISKEGLLKLKKELEFLKSTKQKELSERIGRAKEMGDLKENFEYHDARDEMSMVMGRIRRIEDQIARSQIVEKGDSTTIGIGSSVKLSSNSKEKSIIIVGATEAEPSRGIISNESPLGQELIGKKVGDNVTVKVPAGELTYTVIEIS</sequence>
<evidence type="ECO:0000256" key="6">
    <source>
        <dbReference type="ARBA" id="ARBA00024916"/>
    </source>
</evidence>
<dbReference type="Pfam" id="PF01272">
    <property type="entry name" value="GreA_GreB"/>
    <property type="match status" value="1"/>
</dbReference>
<dbReference type="GO" id="GO:0003677">
    <property type="term" value="F:DNA binding"/>
    <property type="evidence" value="ECO:0007669"/>
    <property type="project" value="UniProtKB-UniRule"/>
</dbReference>
<dbReference type="PANTHER" id="PTHR30437:SF4">
    <property type="entry name" value="TRANSCRIPTION ELONGATION FACTOR GREA"/>
    <property type="match status" value="1"/>
</dbReference>
<dbReference type="Gene3D" id="3.10.50.30">
    <property type="entry name" value="Transcription elongation factor, GreA/GreB, C-terminal domain"/>
    <property type="match status" value="1"/>
</dbReference>
<dbReference type="HAMAP" id="MF_00105">
    <property type="entry name" value="GreA_GreB"/>
    <property type="match status" value="1"/>
</dbReference>
<dbReference type="NCBIfam" id="NF001263">
    <property type="entry name" value="PRK00226.1-4"/>
    <property type="match status" value="1"/>
</dbReference>
<dbReference type="InterPro" id="IPR018151">
    <property type="entry name" value="TF_GreA/GreB_CS"/>
</dbReference>
<dbReference type="PANTHER" id="PTHR30437">
    <property type="entry name" value="TRANSCRIPTION ELONGATION FACTOR GREA"/>
    <property type="match status" value="1"/>
</dbReference>
<evidence type="ECO:0000256" key="1">
    <source>
        <dbReference type="ARBA" id="ARBA00008213"/>
    </source>
</evidence>
<evidence type="ECO:0000259" key="11">
    <source>
        <dbReference type="Pfam" id="PF03449"/>
    </source>
</evidence>
<dbReference type="GO" id="GO:0070063">
    <property type="term" value="F:RNA polymerase binding"/>
    <property type="evidence" value="ECO:0007669"/>
    <property type="project" value="InterPro"/>
</dbReference>
<evidence type="ECO:0000256" key="2">
    <source>
        <dbReference type="ARBA" id="ARBA00013729"/>
    </source>
</evidence>
<evidence type="ECO:0000256" key="8">
    <source>
        <dbReference type="HAMAP-Rule" id="MF_00105"/>
    </source>
</evidence>